<dbReference type="Pfam" id="PF13188">
    <property type="entry name" value="PAS_8"/>
    <property type="match status" value="1"/>
</dbReference>
<dbReference type="PANTHER" id="PTHR44757">
    <property type="entry name" value="DIGUANYLATE CYCLASE DGCP"/>
    <property type="match status" value="1"/>
</dbReference>
<feature type="domain" description="GGDEF" evidence="3">
    <location>
        <begin position="549"/>
        <end position="683"/>
    </location>
</feature>
<feature type="transmembrane region" description="Helical" evidence="1">
    <location>
        <begin position="187"/>
        <end position="206"/>
    </location>
</feature>
<dbReference type="InterPro" id="IPR043128">
    <property type="entry name" value="Rev_trsase/Diguanyl_cyclase"/>
</dbReference>
<dbReference type="SUPFAM" id="SSF141868">
    <property type="entry name" value="EAL domain-like"/>
    <property type="match status" value="1"/>
</dbReference>
<proteinExistence type="predicted"/>
<feature type="transmembrane region" description="Helical" evidence="1">
    <location>
        <begin position="12"/>
        <end position="33"/>
    </location>
</feature>
<feature type="transmembrane region" description="Helical" evidence="1">
    <location>
        <begin position="309"/>
        <end position="326"/>
    </location>
</feature>
<reference evidence="4 5" key="1">
    <citation type="submission" date="2023-06" db="EMBL/GenBank/DDBJ databases">
        <title>Pelomonas sp. PFR6 16S ribosomal RNA gene Genome sequencing and assembly.</title>
        <authorList>
            <person name="Woo H."/>
        </authorList>
    </citation>
    <scope>NUCLEOTIDE SEQUENCE [LARGE SCALE GENOMIC DNA]</scope>
    <source>
        <strain evidence="4 5">PFR6</strain>
    </source>
</reference>
<evidence type="ECO:0000313" key="4">
    <source>
        <dbReference type="EMBL" id="MDN3922253.1"/>
    </source>
</evidence>
<dbReference type="Proteomes" id="UP001228044">
    <property type="component" value="Unassembled WGS sequence"/>
</dbReference>
<feature type="transmembrane region" description="Helical" evidence="1">
    <location>
        <begin position="213"/>
        <end position="231"/>
    </location>
</feature>
<keyword evidence="1" id="KW-0472">Membrane</keyword>
<protein>
    <submittedName>
        <fullName evidence="4">EAL domain-containing protein</fullName>
    </submittedName>
</protein>
<dbReference type="InterPro" id="IPR001633">
    <property type="entry name" value="EAL_dom"/>
</dbReference>
<feature type="transmembrane region" description="Helical" evidence="1">
    <location>
        <begin position="338"/>
        <end position="362"/>
    </location>
</feature>
<dbReference type="Gene3D" id="3.30.450.20">
    <property type="entry name" value="PAS domain"/>
    <property type="match status" value="1"/>
</dbReference>
<dbReference type="Pfam" id="PF00990">
    <property type="entry name" value="GGDEF"/>
    <property type="match status" value="1"/>
</dbReference>
<organism evidence="4 5">
    <name type="scientific">Roseateles violae</name>
    <dbReference type="NCBI Taxonomy" id="3058042"/>
    <lineage>
        <taxon>Bacteria</taxon>
        <taxon>Pseudomonadati</taxon>
        <taxon>Pseudomonadota</taxon>
        <taxon>Betaproteobacteria</taxon>
        <taxon>Burkholderiales</taxon>
        <taxon>Sphaerotilaceae</taxon>
        <taxon>Roseateles</taxon>
    </lineage>
</organism>
<name>A0ABT8DVS4_9BURK</name>
<evidence type="ECO:0000259" key="3">
    <source>
        <dbReference type="PROSITE" id="PS50887"/>
    </source>
</evidence>
<evidence type="ECO:0000313" key="5">
    <source>
        <dbReference type="Proteomes" id="UP001228044"/>
    </source>
</evidence>
<dbReference type="PANTHER" id="PTHR44757:SF2">
    <property type="entry name" value="BIOFILM ARCHITECTURE MAINTENANCE PROTEIN MBAA"/>
    <property type="match status" value="1"/>
</dbReference>
<dbReference type="SUPFAM" id="SSF55073">
    <property type="entry name" value="Nucleotide cyclase"/>
    <property type="match status" value="1"/>
</dbReference>
<dbReference type="CDD" id="cd01949">
    <property type="entry name" value="GGDEF"/>
    <property type="match status" value="1"/>
</dbReference>
<dbReference type="InterPro" id="IPR000160">
    <property type="entry name" value="GGDEF_dom"/>
</dbReference>
<accession>A0ABT8DVS4</accession>
<dbReference type="Gene3D" id="3.20.20.450">
    <property type="entry name" value="EAL domain"/>
    <property type="match status" value="1"/>
</dbReference>
<feature type="transmembrane region" description="Helical" evidence="1">
    <location>
        <begin position="251"/>
        <end position="271"/>
    </location>
</feature>
<dbReference type="PROSITE" id="PS50883">
    <property type="entry name" value="EAL"/>
    <property type="match status" value="1"/>
</dbReference>
<dbReference type="PROSITE" id="PS50887">
    <property type="entry name" value="GGDEF"/>
    <property type="match status" value="1"/>
</dbReference>
<dbReference type="SMART" id="SM00267">
    <property type="entry name" value="GGDEF"/>
    <property type="match status" value="1"/>
</dbReference>
<gene>
    <name evidence="4" type="ORF">QWJ38_18335</name>
</gene>
<dbReference type="CDD" id="cd01948">
    <property type="entry name" value="EAL"/>
    <property type="match status" value="1"/>
</dbReference>
<evidence type="ECO:0000256" key="1">
    <source>
        <dbReference type="SAM" id="Phobius"/>
    </source>
</evidence>
<dbReference type="SMART" id="SM00052">
    <property type="entry name" value="EAL"/>
    <property type="match status" value="1"/>
</dbReference>
<feature type="transmembrane region" description="Helical" evidence="1">
    <location>
        <begin position="283"/>
        <end position="303"/>
    </location>
</feature>
<dbReference type="InterPro" id="IPR000014">
    <property type="entry name" value="PAS"/>
</dbReference>
<comment type="caution">
    <text evidence="4">The sequence shown here is derived from an EMBL/GenBank/DDBJ whole genome shotgun (WGS) entry which is preliminary data.</text>
</comment>
<dbReference type="NCBIfam" id="TIGR00254">
    <property type="entry name" value="GGDEF"/>
    <property type="match status" value="1"/>
</dbReference>
<feature type="domain" description="EAL" evidence="2">
    <location>
        <begin position="690"/>
        <end position="949"/>
    </location>
</feature>
<dbReference type="Pfam" id="PF00563">
    <property type="entry name" value="EAL"/>
    <property type="match status" value="1"/>
</dbReference>
<dbReference type="Gene3D" id="3.30.70.270">
    <property type="match status" value="1"/>
</dbReference>
<sequence>MRDAVENFLNTAAARILPAAVLVIAGLAFFWHLRQPVQDRGIPLALTVWEQTSSIARDLPFIAERLSEQPSRASVETRLSTHPFWLATKAKAPPEGGNWAVEFPSRHAMDLQCWDRHDGRLLGQVDRDSDNGGALKATRGGFALNVAAGTEVVDLICRSTFRGPAKLTAQVWGAAALNAAEDQFQRIGSMIEVGLGVLAMSMALIATINRSRLYWAFVGWLFVSMRMALLSDGSDFLLFGMPLPAALLTPMRQWTVCTYFVLTVTVFGLLFRQEMIDIGARWLLRLQQVSCVLMLLLCATLSFEQVLPVLWIGSALLFAITLPQIYRTLRRPHSRPALWYASSIVVALVATLNEVVAAAIGQQALMRGLNSVTAAIATALLASAAVAEHMRTDRRQREQAQRTMKAAYDDSPIGLFTVRDGETIVNANPAFKTMLGLSASSEALPLACVFGDEVVGEFLMLNAMAAPAALDLQARPLNGGANGRDEGGERWFAIKASTIDGRIFEGSLQDITERVRATSRLEFLVNHDPLTECLNLRGLSRKFERAQQPPKTLAYFDLDRFKLINDLYGHGAGDAVLKQVCERIRSQLGAADLLARVGGDEFVVAFPHASIAEASQRCQNICALIASAPFQIDTQRFALSISGGLVATDGFGDAELKEIVSAADTLCRMAKKRPSERLVVMDGGDAFFKHHKNELELIGCLERGETPEGLFLMMQPELSLNAPLDSLNFEVLLRMRKPSGELVPAQIIIEAAEAHAKTAIIDHWVVSTTIAWLEAHASQLRKTQFVGVNLSGSSLNDEAFVEDLFRLFEYHRDAVSRLCIEITETVALTDMVHMQRFIDRARDLGVKVALDDFGAGYSSFGYLKGLSVDALKLDGSLVRDAASNPASMAILAALGGLVRSLGMKSIGEYAENLPVLKALVAAGVDYAQGYAISRPVMPERILEADSAADFITDPEIAAFVRKLQARDPHTIPLFSERADAALTGMLH</sequence>
<keyword evidence="1" id="KW-1133">Transmembrane helix</keyword>
<evidence type="ECO:0000259" key="2">
    <source>
        <dbReference type="PROSITE" id="PS50883"/>
    </source>
</evidence>
<dbReference type="RefSeq" id="WP_290360564.1">
    <property type="nucleotide sequence ID" value="NZ_JAUHHC010000005.1"/>
</dbReference>
<keyword evidence="1" id="KW-0812">Transmembrane</keyword>
<dbReference type="InterPro" id="IPR029787">
    <property type="entry name" value="Nucleotide_cyclase"/>
</dbReference>
<dbReference type="InterPro" id="IPR052155">
    <property type="entry name" value="Biofilm_reg_signaling"/>
</dbReference>
<keyword evidence="5" id="KW-1185">Reference proteome</keyword>
<dbReference type="InterPro" id="IPR035919">
    <property type="entry name" value="EAL_sf"/>
</dbReference>
<dbReference type="EMBL" id="JAUHHC010000005">
    <property type="protein sequence ID" value="MDN3922253.1"/>
    <property type="molecule type" value="Genomic_DNA"/>
</dbReference>